<dbReference type="FunFam" id="2.130.10.10:FF:000606">
    <property type="entry name" value="PH-interacting protein isoform X1"/>
    <property type="match status" value="1"/>
</dbReference>
<feature type="region of interest" description="Disordered" evidence="30">
    <location>
        <begin position="1511"/>
        <end position="1677"/>
    </location>
</feature>
<dbReference type="Pfam" id="PF14551">
    <property type="entry name" value="MCM_N"/>
    <property type="match status" value="1"/>
</dbReference>
<dbReference type="SUPFAM" id="SSF47370">
    <property type="entry name" value="Bromodomain"/>
    <property type="match status" value="1"/>
</dbReference>
<evidence type="ECO:0000256" key="12">
    <source>
        <dbReference type="ARBA" id="ARBA00022801"/>
    </source>
</evidence>
<dbReference type="Pfam" id="PF25437">
    <property type="entry name" value="BRWD1_N"/>
    <property type="match status" value="1"/>
</dbReference>
<comment type="caution">
    <text evidence="32">The sequence shown here is derived from an EMBL/GenBank/DDBJ whole genome shotgun (WGS) entry which is preliminary data.</text>
</comment>
<evidence type="ECO:0000256" key="22">
    <source>
        <dbReference type="ARBA" id="ARBA00061109"/>
    </source>
</evidence>
<evidence type="ECO:0000256" key="1">
    <source>
        <dbReference type="ARBA" id="ARBA00004123"/>
    </source>
</evidence>
<dbReference type="SUPFAM" id="SSF50978">
    <property type="entry name" value="WD40 repeat-like"/>
    <property type="match status" value="1"/>
</dbReference>
<dbReference type="Gramene" id="OMO63977">
    <property type="protein sequence ID" value="OMO63977"/>
    <property type="gene ID" value="CCACVL1_22131"/>
</dbReference>
<feature type="region of interest" description="Disordered" evidence="30">
    <location>
        <begin position="2100"/>
        <end position="2127"/>
    </location>
</feature>
<evidence type="ECO:0000256" key="27">
    <source>
        <dbReference type="PROSITE-ProRule" id="PRU00221"/>
    </source>
</evidence>
<reference evidence="32 33" key="1">
    <citation type="submission" date="2013-09" db="EMBL/GenBank/DDBJ databases">
        <title>Corchorus capsularis genome sequencing.</title>
        <authorList>
            <person name="Alam M."/>
            <person name="Haque M.S."/>
            <person name="Islam M.S."/>
            <person name="Emdad E.M."/>
            <person name="Islam M.M."/>
            <person name="Ahmed B."/>
            <person name="Halim A."/>
            <person name="Hossen Q.M.M."/>
            <person name="Hossain M.Z."/>
            <person name="Ahmed R."/>
            <person name="Khan M.M."/>
            <person name="Islam R."/>
            <person name="Rashid M.M."/>
            <person name="Khan S.A."/>
            <person name="Rahman M.S."/>
            <person name="Alam M."/>
        </authorList>
    </citation>
    <scope>NUCLEOTIDE SEQUENCE [LARGE SCALE GENOMIC DNA]</scope>
    <source>
        <strain evidence="33">cv. CVL-1</strain>
        <tissue evidence="32">Whole seedling</tissue>
    </source>
</reference>
<dbReference type="SMART" id="SM00350">
    <property type="entry name" value="MCM"/>
    <property type="match status" value="1"/>
</dbReference>
<evidence type="ECO:0000256" key="30">
    <source>
        <dbReference type="SAM" id="MobiDB-lite"/>
    </source>
</evidence>
<dbReference type="SUPFAM" id="SSF52540">
    <property type="entry name" value="P-loop containing nucleoside triphosphate hydrolases"/>
    <property type="match status" value="1"/>
</dbReference>
<keyword evidence="33" id="KW-1185">Reference proteome</keyword>
<dbReference type="Gene3D" id="2.20.28.10">
    <property type="match status" value="1"/>
</dbReference>
<keyword evidence="16" id="KW-0103">Bromodomain</keyword>
<evidence type="ECO:0000256" key="5">
    <source>
        <dbReference type="ARBA" id="ARBA00022574"/>
    </source>
</evidence>
<evidence type="ECO:0000256" key="8">
    <source>
        <dbReference type="ARBA" id="ARBA00022691"/>
    </source>
</evidence>
<dbReference type="Pfam" id="PF00493">
    <property type="entry name" value="MCM"/>
    <property type="match status" value="1"/>
</dbReference>
<dbReference type="SMART" id="SM00320">
    <property type="entry name" value="WD40"/>
    <property type="match status" value="7"/>
</dbReference>
<dbReference type="Proteomes" id="UP000188268">
    <property type="component" value="Unassembled WGS sequence"/>
</dbReference>
<evidence type="ECO:0000256" key="24">
    <source>
        <dbReference type="ARBA" id="ARBA00073503"/>
    </source>
</evidence>
<keyword evidence="5 27" id="KW-0853">WD repeat</keyword>
<dbReference type="NCBIfam" id="TIGR00755">
    <property type="entry name" value="ksgA"/>
    <property type="match status" value="1"/>
</dbReference>
<dbReference type="Gene3D" id="2.130.10.10">
    <property type="entry name" value="YVTN repeat-like/Quinoprotein amine dehydrogenase"/>
    <property type="match status" value="3"/>
</dbReference>
<dbReference type="Gene3D" id="1.10.8.480">
    <property type="match status" value="1"/>
</dbReference>
<dbReference type="InterPro" id="IPR033762">
    <property type="entry name" value="MCM_OB"/>
</dbReference>
<name>A0A1R3H0Y3_COCAP</name>
<feature type="repeat" description="WD" evidence="27">
    <location>
        <begin position="1051"/>
        <end position="1086"/>
    </location>
</feature>
<dbReference type="FunFam" id="3.40.50.150:FF:000007">
    <property type="entry name" value="rRNA adenine N(6)-methyltransferase"/>
    <property type="match status" value="1"/>
</dbReference>
<dbReference type="SMART" id="SM00650">
    <property type="entry name" value="rADc"/>
    <property type="match status" value="1"/>
</dbReference>
<feature type="compositionally biased region" description="Acidic residues" evidence="30">
    <location>
        <begin position="1511"/>
        <end position="1521"/>
    </location>
</feature>
<sequence>MKDLDFNADKVLAREFLSNFADANGEAKYMNILQDVANHKIKAVQIDLDDLFNYKDLDEEFLRRVTENTRRYIGIFASAIDEVLPEPTEAFPDDDHDILMTQRAEDGTNNADGADPRQGMPPEIKRYFEVYIRAPSKGRPFTIREVKASYIGQLVKISGIVTRCSDVKPLMQVAVYTCEECGHEIYTEVTSRVFMPLFECPTRRCKVNKTKGNPILQLRASKFLKFQEAKIQELAEHVPKGHIPRSMTIHFRGELTRKVAPGDVVELSGIFLPIPYVGFRAMRAGLVADTYLEAMSVTHFKKKYEEYELRGDEEEQIACLAEDGDIYNKLARSLAPEIYGHEDVKKALLLLLVGAPHRKLKDGMKIRGDLHICLMGDPGVAKSQLLKHIINVAPRGVYTTGRGSSGVGLTAAVQKDPVTNEMVLEGGALVLADMGICAIDEFDKMDESDRTAIHEVMEQQTVSIAKAGITTSLNARTAILAAANPAWGRYDLRRTPAENINLPPALLSRFDLLWLILDRADMDSDLEMARHVVYVHQNKESPALGFTPLEPSVLRAYISAARRLSPYVPRELEEYIATAYSSIRQEEAKSNTPHSYTTVRTLLSILRISAALARLRFSETVAQSDVDEALRLMQMSKFSLYSDDRQKSGLDAISDIYSILRDEAARANKMDVSYAHALNWISRKWDEDGVDVPSYNPEHYRIPEGFFMVVLDSTILVPLILKKVESRQNMDWKCSSSSGASSLCKAPLNVSNKIPEKALVEQQRRVVDPAAKTDVDIDLREIYFLMMQFLSLGPCQRTFEQLSNELLEHRLLPRRYHAWFSRSGAHSGNDDDDGISFPLSYNNLVERYPHIEKDHLVRLLKQLLCTLCGKVEGNAHAPNAADVPTLLGYGSFSLLNSDMSMENRQGKTIPSYLRWPHMQADQVRGLSIREIGGGFRKHHRAPSVRSACYAIAKPSTMVQKMQNIKKLRGHRNAVYCAIFDRSGRYVITGSDDRLVKIWSMETAFCLASCRGHEGDITDLAVSSNNVLVASASNDFVIRVWRLPDGLPVSVLRGHTGAVTAIAFSPRPAFAFQLLSSSDDGTCRIWDARFSHCSPQIYVPKPSEAVAGKSNLPSNIGPSSSNVPQNHQILCCAFNVNGTVFVTGSSDTYARVWSACKPSTDDSQQPIHELDVLAGHENDVNYVQFSGCAVPSRSSTSDITKEENVPKFKNSWFCQDNIVTCSRDGSAIIWIPRSRRSHGKVGRWTKAYHLKVPPPPLPPQPPRGGPRQRFLPTPRGVNMIVWSLDNRFVLAAIMDCRICVWNAVDGSLVHSLTGHVASSYVLDVHPFNPRIAMSAGYDGKTIVWDIWEGVPIRIYEIGRFKLVDGKFSPDGTSIVLSDEVGQIHLLNTGQGESQKDAKFDQFFLGDYRPLIWDTGGNALDQETQLPPYRRNMQDRICDASMIPYPEPYQSMFQHRRLGALGIEWNPSSSARYAIGPDISLGQHFAMPPLEDLERMMEPLPEFIDAMYWEPPENEVMSDDNDSEYNVAEECSTEGEQGALFSSTSRGTDCSEEDSEVERSHKDGLRRSRRRKYNSEVELKTSSGRRVKKRYLDERDGSISGTNRTKKSKSSRKASKRKSSKAKSLRPQRVAARNARSMMSRITGTSTDGEDEVDLVGDSSDSESLSQDSSSGSSDIERNLANVPLKSIKKEDSEDVVWSHELSESQSNPVNRKRLVLKFSLRDSKKPEAASLNSDNQINLLDHSEHTGTFDENEIATKEPSLSSADVELSNHNRIDAAATRQATTTEDYLEEFVGGKENKIRWGEVKIRTSKRSRSGDLLPTDVHSENKIDAVKKYVKSENELDFLLTNTRIHIYGYIFFFGREEEQLGTHTLRDPDRVTIEEFAPSDVVHKCSTSELLSLGNNQLKGSASTSYCNSGLNVGNSCDKYENHDLPQIDQVGSGNQTHESKEIAPHKSMRLRIRTNPSKQKSLTIVHDPTCSGGDLSSRNPLSIDQNIGYHMHETGEGSDRSSSLELLHSGLKLNMNEGGTPYDDIGLNVINDHDSEIGFTEAAADAVRRTRSMKMKASSQEHNAWNRISNGRVETSANEENISVKAHNGIVSEEWKSSSKARERSRSTRTKRGGDHDKISKYSRKSNFSVRKLSWLMLPEQEEGYRYIPQLGDEVVYFRQGHEECIESLRLKEPGPWSSKGSLRAVEICRVVGLVYSNFPGSGESCCKLTLKFIDDSSCACGNSFSLTLPELINFPDFLIEKTRYDAAMSREWTRRDKCLVWWKNDNEEGGSWWEGRIVAAEPKSMDFPDSPWERYEVNYKDGGRYRHSAWELHDPDLPWEHPHIDSEIRDRLLSSFSKLERSVSGNKDSYGYQKLNEAAQKSEFLNRFPVPLYPELIRLRLESNYYRTLEAVKHDIDVMLSNAESYFARSAHLSSKMDRLSDWFSKTLSKLLVMAGGKIKKEKQKGQRAPSNHYQGGVTFHKSKGQHILKNPLLVDSIVQKAGIKSTDVILEIGPGTGNLTKKLLEAGKMVIAVELDSRMVLELERRFQGTPYSSRLRVIQGDVLKTDLPYFDICVANIPYQISSPLTFKLLFHQPSFRCAVIMFQREFAMRLVAQPGDKLYCRLSVNTQFYARVSHLLKVGKNNFRPPPKVDSSVVRIEPRKPRPEVNPKEWDGFLRICFIRKNKTLGSIFKQKNVLSLLEKNYKTLQALKGAQNVSLSGNDYMDIAGAWNNEMMESDFAMDDEMDMECDEAAEGEGSEFKNKVLNVLKEGNFEEQRASKLTQEGFLTLLSMFNKAGLHFS</sequence>
<proteinExistence type="inferred from homology"/>
<dbReference type="GO" id="GO:0003678">
    <property type="term" value="F:DNA helicase activity"/>
    <property type="evidence" value="ECO:0007669"/>
    <property type="project" value="UniProtKB-EC"/>
</dbReference>
<dbReference type="STRING" id="210143.A0A1R3H0Y3"/>
<evidence type="ECO:0000256" key="19">
    <source>
        <dbReference type="ARBA" id="ARBA00023306"/>
    </source>
</evidence>
<protein>
    <recommendedName>
        <fullName evidence="24">DNA replication licensing factor MCM7</fullName>
        <ecNumber evidence="3">3.6.4.12</ecNumber>
    </recommendedName>
    <alternativeName>
        <fullName evidence="25">DNA replication licensing factor mcm7</fullName>
    </alternativeName>
    <alternativeName>
        <fullName evidence="26">Minichromosome maintenance protein 7</fullName>
    </alternativeName>
</protein>
<evidence type="ECO:0000256" key="14">
    <source>
        <dbReference type="ARBA" id="ARBA00022840"/>
    </source>
</evidence>
<gene>
    <name evidence="32" type="ORF">CCACVL1_22131</name>
</gene>
<keyword evidence="8 28" id="KW-0949">S-adenosyl-L-methionine</keyword>
<dbReference type="FunFam" id="2.130.10.10:FF:000403">
    <property type="entry name" value="PH-interacting protein isoform X1"/>
    <property type="match status" value="1"/>
</dbReference>
<dbReference type="GO" id="GO:0006270">
    <property type="term" value="P:DNA replication initiation"/>
    <property type="evidence" value="ECO:0007669"/>
    <property type="project" value="InterPro"/>
</dbReference>
<dbReference type="Gene3D" id="3.30.1640.10">
    <property type="entry name" value="mini-chromosome maintenance (MCM) complex, chain A, domain 1"/>
    <property type="match status" value="1"/>
</dbReference>
<dbReference type="Gene3D" id="2.40.50.140">
    <property type="entry name" value="Nucleic acid-binding proteins"/>
    <property type="match status" value="1"/>
</dbReference>
<dbReference type="FunFam" id="3.40.50.300:FF:000835">
    <property type="entry name" value="DNA replication licensing factor MCM7"/>
    <property type="match status" value="1"/>
</dbReference>
<evidence type="ECO:0000256" key="9">
    <source>
        <dbReference type="ARBA" id="ARBA00022705"/>
    </source>
</evidence>
<dbReference type="GO" id="GO:0000179">
    <property type="term" value="F:rRNA (adenine-N6,N6-)-dimethyltransferase activity"/>
    <property type="evidence" value="ECO:0007669"/>
    <property type="project" value="UniProtKB-UniRule"/>
</dbReference>
<feature type="binding site" evidence="28">
    <location>
        <position position="2566"/>
    </location>
    <ligand>
        <name>S-adenosyl-L-methionine</name>
        <dbReference type="ChEBI" id="CHEBI:59789"/>
    </ligand>
</feature>
<evidence type="ECO:0000256" key="13">
    <source>
        <dbReference type="ARBA" id="ARBA00022806"/>
    </source>
</evidence>
<dbReference type="InterPro" id="IPR001737">
    <property type="entry name" value="KsgA/Erm"/>
</dbReference>
<accession>A0A1R3H0Y3</accession>
<dbReference type="InterPro" id="IPR011530">
    <property type="entry name" value="rRNA_adenine_dimethylase"/>
</dbReference>
<feature type="binding site" evidence="28">
    <location>
        <position position="2523"/>
    </location>
    <ligand>
        <name>S-adenosyl-L-methionine</name>
        <dbReference type="ChEBI" id="CHEBI:59789"/>
    </ligand>
</feature>
<dbReference type="InterPro" id="IPR041562">
    <property type="entry name" value="MCM_lid"/>
</dbReference>
<dbReference type="SUPFAM" id="SSF50249">
    <property type="entry name" value="Nucleic acid-binding proteins"/>
    <property type="match status" value="1"/>
</dbReference>
<keyword evidence="18" id="KW-0539">Nucleus</keyword>
<dbReference type="InterPro" id="IPR008050">
    <property type="entry name" value="MCM7"/>
</dbReference>
<feature type="binding site" evidence="28">
    <location>
        <position position="2475"/>
    </location>
    <ligand>
        <name>S-adenosyl-L-methionine</name>
        <dbReference type="ChEBI" id="CHEBI:59789"/>
    </ligand>
</feature>
<evidence type="ECO:0000256" key="7">
    <source>
        <dbReference type="ARBA" id="ARBA00022679"/>
    </source>
</evidence>
<dbReference type="PRINTS" id="PR01657">
    <property type="entry name" value="MCMFAMILY"/>
</dbReference>
<dbReference type="GO" id="GO:0005524">
    <property type="term" value="F:ATP binding"/>
    <property type="evidence" value="ECO:0007669"/>
    <property type="project" value="UniProtKB-KW"/>
</dbReference>
<dbReference type="EC" id="3.6.4.12" evidence="3"/>
<dbReference type="InterPro" id="IPR036427">
    <property type="entry name" value="Bromodomain-like_sf"/>
</dbReference>
<evidence type="ECO:0000256" key="28">
    <source>
        <dbReference type="PROSITE-ProRule" id="PRU01026"/>
    </source>
</evidence>
<keyword evidence="4" id="KW-0698">rRNA processing</keyword>
<dbReference type="PROSITE" id="PS50082">
    <property type="entry name" value="WD_REPEATS_2"/>
    <property type="match status" value="3"/>
</dbReference>
<dbReference type="InterPro" id="IPR029063">
    <property type="entry name" value="SAM-dependent_MTases_sf"/>
</dbReference>
<feature type="repeat" description="WD" evidence="27">
    <location>
        <begin position="1009"/>
        <end position="1050"/>
    </location>
</feature>
<evidence type="ECO:0000256" key="17">
    <source>
        <dbReference type="ARBA" id="ARBA00023125"/>
    </source>
</evidence>
<dbReference type="FunFam" id="2.130.10.10:FF:001133">
    <property type="entry name" value="WD40 domain-containing protein"/>
    <property type="match status" value="1"/>
</dbReference>
<comment type="subcellular location">
    <subcellularLocation>
        <location evidence="1">Nucleus</location>
    </subcellularLocation>
</comment>
<dbReference type="PRINTS" id="PR01663">
    <property type="entry name" value="MCMPROTEIN7"/>
</dbReference>
<dbReference type="InterPro" id="IPR001208">
    <property type="entry name" value="MCM_dom"/>
</dbReference>
<comment type="catalytic activity">
    <reaction evidence="20">
        <text>ATP + H2O = ADP + phosphate + H(+)</text>
        <dbReference type="Rhea" id="RHEA:13065"/>
        <dbReference type="ChEBI" id="CHEBI:15377"/>
        <dbReference type="ChEBI" id="CHEBI:15378"/>
        <dbReference type="ChEBI" id="CHEBI:30616"/>
        <dbReference type="ChEBI" id="CHEBI:43474"/>
        <dbReference type="ChEBI" id="CHEBI:456216"/>
        <dbReference type="EC" id="3.6.4.12"/>
    </reaction>
</comment>
<dbReference type="CDD" id="cd00200">
    <property type="entry name" value="WD40"/>
    <property type="match status" value="1"/>
</dbReference>
<keyword evidence="6 28" id="KW-0489">Methyltransferase</keyword>
<dbReference type="InterPro" id="IPR057451">
    <property type="entry name" value="BRWD/PHIP_AD"/>
</dbReference>
<feature type="compositionally biased region" description="Basic residues" evidence="30">
    <location>
        <begin position="1602"/>
        <end position="1624"/>
    </location>
</feature>
<dbReference type="InterPro" id="IPR018525">
    <property type="entry name" value="MCM_CS"/>
</dbReference>
<feature type="binding site" evidence="28">
    <location>
        <position position="2551"/>
    </location>
    <ligand>
        <name>S-adenosyl-L-methionine</name>
        <dbReference type="ChEBI" id="CHEBI:59789"/>
    </ligand>
</feature>
<dbReference type="PANTHER" id="PTHR16266:SF17">
    <property type="entry name" value="BRWD3"/>
    <property type="match status" value="1"/>
</dbReference>
<dbReference type="EMBL" id="AWWV01012854">
    <property type="protein sequence ID" value="OMO63977.1"/>
    <property type="molecule type" value="Genomic_DNA"/>
</dbReference>
<keyword evidence="12" id="KW-0378">Hydrolase</keyword>
<dbReference type="GO" id="GO:0003677">
    <property type="term" value="F:DNA binding"/>
    <property type="evidence" value="ECO:0007669"/>
    <property type="project" value="UniProtKB-KW"/>
</dbReference>
<keyword evidence="7 28" id="KW-0808">Transferase</keyword>
<evidence type="ECO:0000256" key="25">
    <source>
        <dbReference type="ARBA" id="ARBA00074939"/>
    </source>
</evidence>
<dbReference type="Gene3D" id="3.40.50.300">
    <property type="entry name" value="P-loop containing nucleotide triphosphate hydrolases"/>
    <property type="match status" value="1"/>
</dbReference>
<dbReference type="OrthoDB" id="538223at2759"/>
<evidence type="ECO:0000256" key="20">
    <source>
        <dbReference type="ARBA" id="ARBA00047995"/>
    </source>
</evidence>
<keyword evidence="13" id="KW-0347">Helicase</keyword>
<dbReference type="InterPro" id="IPR012340">
    <property type="entry name" value="NA-bd_OB-fold"/>
</dbReference>
<dbReference type="SUPFAM" id="SSF53335">
    <property type="entry name" value="S-adenosyl-L-methionine-dependent methyltransferases"/>
    <property type="match status" value="1"/>
</dbReference>
<comment type="function">
    <text evidence="21">Probable component of the MCM2-7 complex (MCM complex) that may function as a DNA helicase and which is essential to undergo a single round of replication initiation and elongation per cell cycle in eukaryotic cells.</text>
</comment>
<dbReference type="InterPro" id="IPR020596">
    <property type="entry name" value="rRNA_Ade_Mease_Trfase_CS"/>
</dbReference>
<evidence type="ECO:0000256" key="11">
    <source>
        <dbReference type="ARBA" id="ARBA00022741"/>
    </source>
</evidence>
<dbReference type="SMART" id="SM00297">
    <property type="entry name" value="BROMO"/>
    <property type="match status" value="1"/>
</dbReference>
<dbReference type="PROSITE" id="PS50051">
    <property type="entry name" value="MCM_2"/>
    <property type="match status" value="1"/>
</dbReference>
<dbReference type="GO" id="GO:0016887">
    <property type="term" value="F:ATP hydrolysis activity"/>
    <property type="evidence" value="ECO:0007669"/>
    <property type="project" value="RHEA"/>
</dbReference>
<dbReference type="InterPro" id="IPR001680">
    <property type="entry name" value="WD40_rpt"/>
</dbReference>
<dbReference type="GO" id="GO:0042555">
    <property type="term" value="C:MCM complex"/>
    <property type="evidence" value="ECO:0007669"/>
    <property type="project" value="InterPro"/>
</dbReference>
<dbReference type="CDD" id="cd17758">
    <property type="entry name" value="MCM7"/>
    <property type="match status" value="1"/>
</dbReference>
<evidence type="ECO:0000259" key="31">
    <source>
        <dbReference type="PROSITE" id="PS50051"/>
    </source>
</evidence>
<feature type="compositionally biased region" description="Low complexity" evidence="30">
    <location>
        <begin position="1654"/>
        <end position="1672"/>
    </location>
</feature>
<dbReference type="InterPro" id="IPR057452">
    <property type="entry name" value="BRWD/PHIP_N"/>
</dbReference>
<dbReference type="PROSITE" id="PS50294">
    <property type="entry name" value="WD_REPEATS_REGION"/>
    <property type="match status" value="3"/>
</dbReference>
<evidence type="ECO:0000313" key="32">
    <source>
        <dbReference type="EMBL" id="OMO63977.1"/>
    </source>
</evidence>
<dbReference type="GO" id="GO:0000347">
    <property type="term" value="C:THO complex"/>
    <property type="evidence" value="ECO:0007669"/>
    <property type="project" value="UniProtKB-ARBA"/>
</dbReference>
<dbReference type="Pfam" id="PF25313">
    <property type="entry name" value="BRWD_AD"/>
    <property type="match status" value="1"/>
</dbReference>
<keyword evidence="9" id="KW-0235">DNA replication</keyword>
<dbReference type="InterPro" id="IPR052060">
    <property type="entry name" value="Bromo_WD_repeat"/>
</dbReference>
<dbReference type="CDD" id="cd02440">
    <property type="entry name" value="AdoMet_MTases"/>
    <property type="match status" value="1"/>
</dbReference>
<dbReference type="InterPro" id="IPR001487">
    <property type="entry name" value="Bromodomain"/>
</dbReference>
<evidence type="ECO:0000256" key="3">
    <source>
        <dbReference type="ARBA" id="ARBA00012551"/>
    </source>
</evidence>
<keyword evidence="15 28" id="KW-0694">RNA-binding</keyword>
<dbReference type="GO" id="GO:0003723">
    <property type="term" value="F:RNA binding"/>
    <property type="evidence" value="ECO:0007669"/>
    <property type="project" value="UniProtKB-UniRule"/>
</dbReference>
<comment type="subunit">
    <text evidence="23">Component of the minichromosome maintenance (MCM) complex, a heterotetramer composed of MCM2, MCM3, MCM4, MCM5, MCM6 and MCM7.</text>
</comment>
<comment type="similarity">
    <text evidence="2 29">Belongs to the MCM family.</text>
</comment>
<dbReference type="PANTHER" id="PTHR16266">
    <property type="entry name" value="WD REPEAT DOMAIN 9"/>
    <property type="match status" value="1"/>
</dbReference>
<evidence type="ECO:0000256" key="29">
    <source>
        <dbReference type="RuleBase" id="RU004070"/>
    </source>
</evidence>
<evidence type="ECO:0000256" key="21">
    <source>
        <dbReference type="ARBA" id="ARBA00053280"/>
    </source>
</evidence>
<dbReference type="PROSITE" id="PS51689">
    <property type="entry name" value="SAM_RNA_A_N6_MT"/>
    <property type="match status" value="1"/>
</dbReference>
<comment type="similarity">
    <text evidence="22 28">Belongs to the class I-like SAM-binding methyltransferase superfamily. rRNA adenine N(6)-methyltransferase family.</text>
</comment>
<dbReference type="HAMAP" id="MF_00607">
    <property type="entry name" value="16SrRNA_methyltr_A"/>
    <property type="match status" value="1"/>
</dbReference>
<dbReference type="InterPro" id="IPR019775">
    <property type="entry name" value="WD40_repeat_CS"/>
</dbReference>
<dbReference type="InterPro" id="IPR015943">
    <property type="entry name" value="WD40/YVTN_repeat-like_dom_sf"/>
</dbReference>
<dbReference type="Pfam" id="PF00398">
    <property type="entry name" value="RrnaAD"/>
    <property type="match status" value="1"/>
</dbReference>
<feature type="repeat" description="WD" evidence="27">
    <location>
        <begin position="967"/>
        <end position="1008"/>
    </location>
</feature>
<dbReference type="GO" id="GO:0008360">
    <property type="term" value="P:regulation of cell shape"/>
    <property type="evidence" value="ECO:0007669"/>
    <property type="project" value="TreeGrafter"/>
</dbReference>
<dbReference type="Pfam" id="PF17855">
    <property type="entry name" value="MCM_lid"/>
    <property type="match status" value="1"/>
</dbReference>
<feature type="compositionally biased region" description="Basic and acidic residues" evidence="30">
    <location>
        <begin position="1555"/>
        <end position="1564"/>
    </location>
</feature>
<feature type="domain" description="MCM C-terminal AAA(+) ATPase" evidence="31">
    <location>
        <begin position="326"/>
        <end position="532"/>
    </location>
</feature>
<dbReference type="PROSITE" id="PS01131">
    <property type="entry name" value="RRNA_A_DIMETH"/>
    <property type="match status" value="1"/>
</dbReference>
<evidence type="ECO:0000313" key="33">
    <source>
        <dbReference type="Proteomes" id="UP000188268"/>
    </source>
</evidence>
<dbReference type="FunFam" id="3.30.1640.10:FF:000013">
    <property type="entry name" value="DNA replication licensing factor MCM7"/>
    <property type="match status" value="1"/>
</dbReference>
<evidence type="ECO:0000256" key="10">
    <source>
        <dbReference type="ARBA" id="ARBA00022737"/>
    </source>
</evidence>
<keyword evidence="14 29" id="KW-0067">ATP-binding</keyword>
<dbReference type="InterPro" id="IPR031327">
    <property type="entry name" value="MCM"/>
</dbReference>
<evidence type="ECO:0000256" key="18">
    <source>
        <dbReference type="ARBA" id="ARBA00023242"/>
    </source>
</evidence>
<dbReference type="InterPro" id="IPR036322">
    <property type="entry name" value="WD40_repeat_dom_sf"/>
</dbReference>
<keyword evidence="19" id="KW-0131">Cell cycle</keyword>
<dbReference type="InterPro" id="IPR027925">
    <property type="entry name" value="MCM_N"/>
</dbReference>
<dbReference type="Pfam" id="PF00400">
    <property type="entry name" value="WD40"/>
    <property type="match status" value="5"/>
</dbReference>
<dbReference type="CDD" id="cd05529">
    <property type="entry name" value="Bromo_WDR9_I_like"/>
    <property type="match status" value="1"/>
</dbReference>
<dbReference type="Gene3D" id="3.40.50.150">
    <property type="entry name" value="Vaccinia Virus protein VP39"/>
    <property type="match status" value="1"/>
</dbReference>
<evidence type="ECO:0000256" key="6">
    <source>
        <dbReference type="ARBA" id="ARBA00022603"/>
    </source>
</evidence>
<evidence type="ECO:0000256" key="23">
    <source>
        <dbReference type="ARBA" id="ARBA00066054"/>
    </source>
</evidence>
<dbReference type="GO" id="GO:0006357">
    <property type="term" value="P:regulation of transcription by RNA polymerase II"/>
    <property type="evidence" value="ECO:0007669"/>
    <property type="project" value="TreeGrafter"/>
</dbReference>
<dbReference type="PROSITE" id="PS00678">
    <property type="entry name" value="WD_REPEATS_1"/>
    <property type="match status" value="1"/>
</dbReference>
<evidence type="ECO:0000256" key="2">
    <source>
        <dbReference type="ARBA" id="ARBA00008010"/>
    </source>
</evidence>
<dbReference type="Gene3D" id="1.20.920.10">
    <property type="entry name" value="Bromodomain-like"/>
    <property type="match status" value="1"/>
</dbReference>
<keyword evidence="10" id="KW-0677">Repeat</keyword>
<evidence type="ECO:0000256" key="26">
    <source>
        <dbReference type="ARBA" id="ARBA00078179"/>
    </source>
</evidence>
<keyword evidence="11 29" id="KW-0547">Nucleotide-binding</keyword>
<feature type="binding site" evidence="28">
    <location>
        <position position="2477"/>
    </location>
    <ligand>
        <name>S-adenosyl-L-methionine</name>
        <dbReference type="ChEBI" id="CHEBI:59789"/>
    </ligand>
</feature>
<dbReference type="InterPro" id="IPR027417">
    <property type="entry name" value="P-loop_NTPase"/>
</dbReference>
<keyword evidence="17 29" id="KW-0238">DNA-binding</keyword>
<dbReference type="Pfam" id="PF17207">
    <property type="entry name" value="MCM_OB"/>
    <property type="match status" value="1"/>
</dbReference>
<dbReference type="FunFam" id="2.20.28.10:FF:000004">
    <property type="entry name" value="DNA replication licensing factor MCM7"/>
    <property type="match status" value="1"/>
</dbReference>
<dbReference type="InterPro" id="IPR020598">
    <property type="entry name" value="rRNA_Ade_methylase_Trfase_N"/>
</dbReference>
<feature type="binding site" evidence="28">
    <location>
        <position position="2502"/>
    </location>
    <ligand>
        <name>S-adenosyl-L-methionine</name>
        <dbReference type="ChEBI" id="CHEBI:59789"/>
    </ligand>
</feature>
<evidence type="ECO:0000256" key="15">
    <source>
        <dbReference type="ARBA" id="ARBA00022884"/>
    </source>
</evidence>
<dbReference type="PROSITE" id="PS00847">
    <property type="entry name" value="MCM_1"/>
    <property type="match status" value="1"/>
</dbReference>
<organism evidence="32 33">
    <name type="scientific">Corchorus capsularis</name>
    <name type="common">Jute</name>
    <dbReference type="NCBI Taxonomy" id="210143"/>
    <lineage>
        <taxon>Eukaryota</taxon>
        <taxon>Viridiplantae</taxon>
        <taxon>Streptophyta</taxon>
        <taxon>Embryophyta</taxon>
        <taxon>Tracheophyta</taxon>
        <taxon>Spermatophyta</taxon>
        <taxon>Magnoliopsida</taxon>
        <taxon>eudicotyledons</taxon>
        <taxon>Gunneridae</taxon>
        <taxon>Pentapetalae</taxon>
        <taxon>rosids</taxon>
        <taxon>malvids</taxon>
        <taxon>Malvales</taxon>
        <taxon>Malvaceae</taxon>
        <taxon>Grewioideae</taxon>
        <taxon>Apeibeae</taxon>
        <taxon>Corchorus</taxon>
    </lineage>
</organism>
<evidence type="ECO:0000256" key="4">
    <source>
        <dbReference type="ARBA" id="ARBA00022552"/>
    </source>
</evidence>
<evidence type="ECO:0000256" key="16">
    <source>
        <dbReference type="ARBA" id="ARBA00023117"/>
    </source>
</evidence>
<dbReference type="GO" id="GO:0007010">
    <property type="term" value="P:cytoskeleton organization"/>
    <property type="evidence" value="ECO:0007669"/>
    <property type="project" value="TreeGrafter"/>
</dbReference>